<dbReference type="Gene3D" id="3.40.50.720">
    <property type="entry name" value="NAD(P)-binding Rossmann-like Domain"/>
    <property type="match status" value="2"/>
</dbReference>
<dbReference type="EMBL" id="NOVD01000038">
    <property type="protein sequence ID" value="PCK24044.1"/>
    <property type="molecule type" value="Genomic_DNA"/>
</dbReference>
<dbReference type="Pfam" id="PF03720">
    <property type="entry name" value="UDPG_MGDP_dh_C"/>
    <property type="match status" value="1"/>
</dbReference>
<feature type="binding site" evidence="11">
    <location>
        <position position="37"/>
    </location>
    <ligand>
        <name>NAD(+)</name>
        <dbReference type="ChEBI" id="CHEBI:57540"/>
    </ligand>
</feature>
<dbReference type="InterPro" id="IPR036220">
    <property type="entry name" value="UDP-Glc/GDP-Man_DH_C_sf"/>
</dbReference>
<dbReference type="SUPFAM" id="SSF51735">
    <property type="entry name" value="NAD(P)-binding Rossmann-fold domains"/>
    <property type="match status" value="1"/>
</dbReference>
<comment type="pathway">
    <text evidence="1">Nucleotide-sugar biosynthesis; UDP-alpha-D-glucuronate biosynthesis; UDP-alpha-D-glucuronate from UDP-alpha-D-glucose: step 1/1.</text>
</comment>
<dbReference type="SUPFAM" id="SSF52413">
    <property type="entry name" value="UDP-glucose/GDP-mannose dehydrogenase C-terminal domain"/>
    <property type="match status" value="1"/>
</dbReference>
<feature type="binding site" evidence="10">
    <location>
        <position position="266"/>
    </location>
    <ligand>
        <name>substrate</name>
    </ligand>
</feature>
<evidence type="ECO:0000256" key="7">
    <source>
        <dbReference type="ARBA" id="ARBA00053241"/>
    </source>
</evidence>
<dbReference type="GO" id="GO:0003979">
    <property type="term" value="F:UDP-glucose 6-dehydrogenase activity"/>
    <property type="evidence" value="ECO:0007669"/>
    <property type="project" value="UniProtKB-EC"/>
</dbReference>
<feature type="binding site" evidence="11">
    <location>
        <position position="32"/>
    </location>
    <ligand>
        <name>NAD(+)</name>
        <dbReference type="ChEBI" id="CHEBI:57540"/>
    </ligand>
</feature>
<dbReference type="PANTHER" id="PTHR43750">
    <property type="entry name" value="UDP-GLUCOSE 6-DEHYDROGENASE TUAD"/>
    <property type="match status" value="1"/>
</dbReference>
<feature type="binding site" evidence="11">
    <location>
        <position position="338"/>
    </location>
    <ligand>
        <name>NAD(+)</name>
        <dbReference type="ChEBI" id="CHEBI:57540"/>
    </ligand>
</feature>
<dbReference type="NCBIfam" id="TIGR03026">
    <property type="entry name" value="NDP-sugDHase"/>
    <property type="match status" value="1"/>
</dbReference>
<keyword evidence="4 8" id="KW-0560">Oxidoreductase</keyword>
<feature type="binding site" evidence="10">
    <location>
        <position position="331"/>
    </location>
    <ligand>
        <name>substrate</name>
    </ligand>
</feature>
<dbReference type="Pfam" id="PF03721">
    <property type="entry name" value="UDPG_MGDP_dh_N"/>
    <property type="match status" value="1"/>
</dbReference>
<dbReference type="Gene3D" id="1.20.5.100">
    <property type="entry name" value="Cytochrome c1, transmembrane anchor, C-terminal"/>
    <property type="match status" value="1"/>
</dbReference>
<dbReference type="GO" id="GO:0006065">
    <property type="term" value="P:UDP-glucuronate biosynthetic process"/>
    <property type="evidence" value="ECO:0007669"/>
    <property type="project" value="UniProtKB-UniPathway"/>
</dbReference>
<keyword evidence="5 8" id="KW-0520">NAD</keyword>
<feature type="binding site" evidence="11">
    <location>
        <position position="124"/>
    </location>
    <ligand>
        <name>NAD(+)</name>
        <dbReference type="ChEBI" id="CHEBI:57540"/>
    </ligand>
</feature>
<feature type="binding site" evidence="10">
    <location>
        <begin position="258"/>
        <end position="262"/>
    </location>
    <ligand>
        <name>substrate</name>
    </ligand>
</feature>
<name>A0A2A5J360_RHOSG</name>
<dbReference type="PIRSF" id="PIRSF500134">
    <property type="entry name" value="UDPglc_DH_bac"/>
    <property type="match status" value="1"/>
</dbReference>
<evidence type="ECO:0000256" key="6">
    <source>
        <dbReference type="ARBA" id="ARBA00047473"/>
    </source>
</evidence>
<evidence type="ECO:0000256" key="1">
    <source>
        <dbReference type="ARBA" id="ARBA00004701"/>
    </source>
</evidence>
<gene>
    <name evidence="13" type="ORF">CHR55_27735</name>
</gene>
<evidence type="ECO:0000256" key="5">
    <source>
        <dbReference type="ARBA" id="ARBA00023027"/>
    </source>
</evidence>
<reference evidence="13 14" key="1">
    <citation type="submission" date="2017-07" db="EMBL/GenBank/DDBJ databases">
        <title>Draft sequence of Rhodococcus enclensis 23b-28.</title>
        <authorList>
            <person name="Besaury L."/>
            <person name="Sancelme M."/>
            <person name="Amato P."/>
            <person name="Lallement A."/>
            <person name="Delort A.-M."/>
        </authorList>
    </citation>
    <scope>NUCLEOTIDE SEQUENCE [LARGE SCALE GENOMIC DNA]</scope>
    <source>
        <strain evidence="13 14">23b-28</strain>
    </source>
</reference>
<evidence type="ECO:0000256" key="3">
    <source>
        <dbReference type="ARBA" id="ARBA00012954"/>
    </source>
</evidence>
<dbReference type="PIRSF" id="PIRSF000124">
    <property type="entry name" value="UDPglc_GDPman_dh"/>
    <property type="match status" value="1"/>
</dbReference>
<feature type="binding site" evidence="11">
    <location>
        <position position="272"/>
    </location>
    <ligand>
        <name>NAD(+)</name>
        <dbReference type="ChEBI" id="CHEBI:57540"/>
    </ligand>
</feature>
<dbReference type="RefSeq" id="WP_099698563.1">
    <property type="nucleotide sequence ID" value="NZ_NOVD01000038.1"/>
</dbReference>
<feature type="active site" description="Nucleophile" evidence="9">
    <location>
        <position position="269"/>
    </location>
</feature>
<dbReference type="Proteomes" id="UP000230886">
    <property type="component" value="Unassembled WGS sequence"/>
</dbReference>
<feature type="domain" description="UDP-glucose/GDP-mannose dehydrogenase C-terminal" evidence="12">
    <location>
        <begin position="324"/>
        <end position="425"/>
    </location>
</feature>
<dbReference type="InterPro" id="IPR001732">
    <property type="entry name" value="UDP-Glc/GDP-Man_DH_N"/>
</dbReference>
<evidence type="ECO:0000313" key="14">
    <source>
        <dbReference type="Proteomes" id="UP000230886"/>
    </source>
</evidence>
<proteinExistence type="inferred from homology"/>
<dbReference type="UniPathway" id="UPA00038">
    <property type="reaction ID" value="UER00491"/>
</dbReference>
<evidence type="ECO:0000313" key="13">
    <source>
        <dbReference type="EMBL" id="PCK24044.1"/>
    </source>
</evidence>
<comment type="similarity">
    <text evidence="2 8">Belongs to the UDP-glucose/GDP-mannose dehydrogenase family.</text>
</comment>
<comment type="function">
    <text evidence="7">Catalyzes the conversion of UDP-glucose into UDP-glucuronate, one of the precursors of teichuronic acid.</text>
</comment>
<evidence type="ECO:0000256" key="10">
    <source>
        <dbReference type="PIRSR" id="PIRSR500134-2"/>
    </source>
</evidence>
<protein>
    <recommendedName>
        <fullName evidence="3 8">UDP-glucose 6-dehydrogenase</fullName>
        <ecNumber evidence="3 8">1.1.1.22</ecNumber>
    </recommendedName>
</protein>
<evidence type="ECO:0000256" key="2">
    <source>
        <dbReference type="ARBA" id="ARBA00006601"/>
    </source>
</evidence>
<organism evidence="13 14">
    <name type="scientific">Rhodococcus qingshengii</name>
    <dbReference type="NCBI Taxonomy" id="334542"/>
    <lineage>
        <taxon>Bacteria</taxon>
        <taxon>Bacillati</taxon>
        <taxon>Actinomycetota</taxon>
        <taxon>Actinomycetes</taxon>
        <taxon>Mycobacteriales</taxon>
        <taxon>Nocardiaceae</taxon>
        <taxon>Rhodococcus</taxon>
        <taxon>Rhodococcus erythropolis group</taxon>
    </lineage>
</organism>
<evidence type="ECO:0000256" key="11">
    <source>
        <dbReference type="PIRSR" id="PIRSR500134-3"/>
    </source>
</evidence>
<accession>A0A2A5J360</accession>
<dbReference type="PANTHER" id="PTHR43750:SF3">
    <property type="entry name" value="UDP-GLUCOSE 6-DEHYDROGENASE TUAD"/>
    <property type="match status" value="1"/>
</dbReference>
<dbReference type="AlphaFoldDB" id="A0A2A5J360"/>
<evidence type="ECO:0000256" key="4">
    <source>
        <dbReference type="ARBA" id="ARBA00023002"/>
    </source>
</evidence>
<sequence length="463" mass="49214">MSVRIAVFGLGYLGATHALCMAELGHDVVGVDVDAAKVAMLQSGQLPFYEPGLGDVLERNLAAGRLRFTTSYADAAQFARVHFLAVGTPQLPGSLAADLSHVDAVIDSLAPLLTEPAVVFGKSTVPVGTAKRLAERVRDLAPAAERVEFAWNPEFLREGFAVQDTLKPDRLVLGVDSARPGRAEAVAREVFAPLLADGVPLLVTDWATSELVKVAANAFLATKISFINAMAEVCERTGADVSMLAEAIGYDPRIGREFLRAGIGFGGGCLPKDIRAFSARADELGAVGVPAILNTVDEINTRSRRRAVDVTREVCGSLPGARIAVLGAAFKPDSDDVRDSPALDIANQLQLYGADVTVYDPMAIANARMRFPGLGYASTIRQACENADAVLVLTEWAQFRKLVPGDLDTVVRAKVIVDGRNCLDRAGWEDAGWTYRGFGRPQFPGPGTGGRIEQLETALAVGS</sequence>
<feature type="binding site" evidence="10">
    <location>
        <begin position="155"/>
        <end position="158"/>
    </location>
    <ligand>
        <name>substrate</name>
    </ligand>
</feature>
<dbReference type="SUPFAM" id="SSF48179">
    <property type="entry name" value="6-phosphogluconate dehydrogenase C-terminal domain-like"/>
    <property type="match status" value="1"/>
</dbReference>
<feature type="binding site" evidence="11">
    <location>
        <position position="88"/>
    </location>
    <ligand>
        <name>NAD(+)</name>
        <dbReference type="ChEBI" id="CHEBI:57540"/>
    </ligand>
</feature>
<dbReference type="InterPro" id="IPR008927">
    <property type="entry name" value="6-PGluconate_DH-like_C_sf"/>
</dbReference>
<dbReference type="InterPro" id="IPR014027">
    <property type="entry name" value="UDP-Glc/GDP-Man_DH_C"/>
</dbReference>
<evidence type="ECO:0000256" key="8">
    <source>
        <dbReference type="PIRNR" id="PIRNR000124"/>
    </source>
</evidence>
<dbReference type="GO" id="GO:0051287">
    <property type="term" value="F:NAD binding"/>
    <property type="evidence" value="ECO:0007669"/>
    <property type="project" value="InterPro"/>
</dbReference>
<dbReference type="EC" id="1.1.1.22" evidence="3 8"/>
<dbReference type="Pfam" id="PF00984">
    <property type="entry name" value="UDPG_MGDP_dh"/>
    <property type="match status" value="1"/>
</dbReference>
<evidence type="ECO:0000256" key="9">
    <source>
        <dbReference type="PIRSR" id="PIRSR500134-1"/>
    </source>
</evidence>
<dbReference type="InterPro" id="IPR017476">
    <property type="entry name" value="UDP-Glc/GDP-Man"/>
</dbReference>
<dbReference type="GO" id="GO:0000271">
    <property type="term" value="P:polysaccharide biosynthetic process"/>
    <property type="evidence" value="ECO:0007669"/>
    <property type="project" value="InterPro"/>
</dbReference>
<dbReference type="InterPro" id="IPR028357">
    <property type="entry name" value="UDPglc_DH_bac"/>
</dbReference>
<comment type="caution">
    <text evidence="13">The sequence shown here is derived from an EMBL/GenBank/DDBJ whole genome shotgun (WGS) entry which is preliminary data.</text>
</comment>
<dbReference type="FunFam" id="1.20.5.100:FF:000001">
    <property type="entry name" value="UDP-glucose 6-dehydrogenase"/>
    <property type="match status" value="1"/>
</dbReference>
<dbReference type="SMART" id="SM00984">
    <property type="entry name" value="UDPG_MGDP_dh_C"/>
    <property type="match status" value="1"/>
</dbReference>
<comment type="catalytic activity">
    <reaction evidence="6 8">
        <text>UDP-alpha-D-glucose + 2 NAD(+) + H2O = UDP-alpha-D-glucuronate + 2 NADH + 3 H(+)</text>
        <dbReference type="Rhea" id="RHEA:23596"/>
        <dbReference type="ChEBI" id="CHEBI:15377"/>
        <dbReference type="ChEBI" id="CHEBI:15378"/>
        <dbReference type="ChEBI" id="CHEBI:57540"/>
        <dbReference type="ChEBI" id="CHEBI:57945"/>
        <dbReference type="ChEBI" id="CHEBI:58052"/>
        <dbReference type="ChEBI" id="CHEBI:58885"/>
        <dbReference type="EC" id="1.1.1.22"/>
    </reaction>
</comment>
<evidence type="ECO:0000259" key="12">
    <source>
        <dbReference type="SMART" id="SM00984"/>
    </source>
</evidence>
<dbReference type="InterPro" id="IPR014026">
    <property type="entry name" value="UDP-Glc/GDP-Man_DH_dimer"/>
</dbReference>
<feature type="binding site" evidence="10">
    <location>
        <position position="213"/>
    </location>
    <ligand>
        <name>substrate</name>
    </ligand>
</feature>
<dbReference type="InterPro" id="IPR036291">
    <property type="entry name" value="NAD(P)-bd_dom_sf"/>
</dbReference>
<feature type="binding site" evidence="11">
    <location>
        <position position="158"/>
    </location>
    <ligand>
        <name>NAD(+)</name>
        <dbReference type="ChEBI" id="CHEBI:57540"/>
    </ligand>
</feature>